<comment type="caution">
    <text evidence="2">The sequence shown here is derived from an EMBL/GenBank/DDBJ whole genome shotgun (WGS) entry which is preliminary data.</text>
</comment>
<dbReference type="EMBL" id="BAABFA010000005">
    <property type="protein sequence ID" value="GAA4461280.1"/>
    <property type="molecule type" value="Genomic_DNA"/>
</dbReference>
<keyword evidence="1" id="KW-0812">Transmembrane</keyword>
<feature type="transmembrane region" description="Helical" evidence="1">
    <location>
        <begin position="6"/>
        <end position="25"/>
    </location>
</feature>
<organism evidence="2 3">
    <name type="scientific">Nemorincola caseinilytica</name>
    <dbReference type="NCBI Taxonomy" id="2054315"/>
    <lineage>
        <taxon>Bacteria</taxon>
        <taxon>Pseudomonadati</taxon>
        <taxon>Bacteroidota</taxon>
        <taxon>Chitinophagia</taxon>
        <taxon>Chitinophagales</taxon>
        <taxon>Chitinophagaceae</taxon>
        <taxon>Nemorincola</taxon>
    </lineage>
</organism>
<accession>A0ABP8N7K1</accession>
<reference evidence="3" key="1">
    <citation type="journal article" date="2019" name="Int. J. Syst. Evol. Microbiol.">
        <title>The Global Catalogue of Microorganisms (GCM) 10K type strain sequencing project: providing services to taxonomists for standard genome sequencing and annotation.</title>
        <authorList>
            <consortium name="The Broad Institute Genomics Platform"/>
            <consortium name="The Broad Institute Genome Sequencing Center for Infectious Disease"/>
            <person name="Wu L."/>
            <person name="Ma J."/>
        </authorList>
    </citation>
    <scope>NUCLEOTIDE SEQUENCE [LARGE SCALE GENOMIC DNA]</scope>
    <source>
        <strain evidence="3">JCM 32105</strain>
    </source>
</reference>
<protein>
    <recommendedName>
        <fullName evidence="4">Gas vesicle protein</fullName>
    </recommendedName>
</protein>
<name>A0ABP8N7K1_9BACT</name>
<dbReference type="InterPro" id="IPR024623">
    <property type="entry name" value="YtxH"/>
</dbReference>
<dbReference type="Proteomes" id="UP001500067">
    <property type="component" value="Unassembled WGS sequence"/>
</dbReference>
<evidence type="ECO:0008006" key="4">
    <source>
        <dbReference type="Google" id="ProtNLM"/>
    </source>
</evidence>
<sequence>MTTGKAVAGILAGLAAGALLGVLFAPDKGSETRKKIARKRDDAMDGMKDKFDELVNGLTTKFQAAKEEVSNMLYQKGKNHVDQVSKLPSKA</sequence>
<dbReference type="Pfam" id="PF12732">
    <property type="entry name" value="YtxH"/>
    <property type="match status" value="1"/>
</dbReference>
<evidence type="ECO:0000313" key="3">
    <source>
        <dbReference type="Proteomes" id="UP001500067"/>
    </source>
</evidence>
<dbReference type="RefSeq" id="WP_345078238.1">
    <property type="nucleotide sequence ID" value="NZ_BAABFA010000005.1"/>
</dbReference>
<gene>
    <name evidence="2" type="ORF">GCM10023093_05670</name>
</gene>
<evidence type="ECO:0000313" key="2">
    <source>
        <dbReference type="EMBL" id="GAA4461280.1"/>
    </source>
</evidence>
<keyword evidence="1" id="KW-0472">Membrane</keyword>
<evidence type="ECO:0000256" key="1">
    <source>
        <dbReference type="SAM" id="Phobius"/>
    </source>
</evidence>
<keyword evidence="1" id="KW-1133">Transmembrane helix</keyword>
<keyword evidence="3" id="KW-1185">Reference proteome</keyword>
<proteinExistence type="predicted"/>